<dbReference type="AlphaFoldDB" id="A0ABD3SIR7"/>
<dbReference type="Proteomes" id="UP001634393">
    <property type="component" value="Unassembled WGS sequence"/>
</dbReference>
<evidence type="ECO:0000313" key="2">
    <source>
        <dbReference type="EMBL" id="KAL3824465.1"/>
    </source>
</evidence>
<feature type="region of interest" description="Disordered" evidence="1">
    <location>
        <begin position="14"/>
        <end position="90"/>
    </location>
</feature>
<comment type="caution">
    <text evidence="2">The sequence shown here is derived from an EMBL/GenBank/DDBJ whole genome shotgun (WGS) entry which is preliminary data.</text>
</comment>
<feature type="compositionally biased region" description="Basic and acidic residues" evidence="1">
    <location>
        <begin position="62"/>
        <end position="73"/>
    </location>
</feature>
<dbReference type="PANTHER" id="PTHR35277:SF10">
    <property type="entry name" value="OS09G0363700 PROTEIN"/>
    <property type="match status" value="1"/>
</dbReference>
<gene>
    <name evidence="2" type="ORF">ACJIZ3_020494</name>
</gene>
<evidence type="ECO:0000256" key="1">
    <source>
        <dbReference type="SAM" id="MobiDB-lite"/>
    </source>
</evidence>
<dbReference type="EMBL" id="JBJXBP010000006">
    <property type="protein sequence ID" value="KAL3824465.1"/>
    <property type="molecule type" value="Genomic_DNA"/>
</dbReference>
<sequence>MKVNTILGNEMLFPQANEKPQKLNQKFAMAEQKGTRTTDVKSSYLSEQEKEEIGVGTNGDKSSSHDKETHGTSDDISENTSVDEVKGPSVFARAKEEIEAVVGSILPKK</sequence>
<proteinExistence type="predicted"/>
<accession>A0ABD3SIR7</accession>
<reference evidence="2 3" key="1">
    <citation type="submission" date="2024-12" db="EMBL/GenBank/DDBJ databases">
        <title>The unique morphological basis and parallel evolutionary history of personate flowers in Penstemon.</title>
        <authorList>
            <person name="Depatie T.H."/>
            <person name="Wessinger C.A."/>
        </authorList>
    </citation>
    <scope>NUCLEOTIDE SEQUENCE [LARGE SCALE GENOMIC DNA]</scope>
    <source>
        <strain evidence="2">WTNN_2</strain>
        <tissue evidence="2">Leaf</tissue>
    </source>
</reference>
<keyword evidence="3" id="KW-1185">Reference proteome</keyword>
<organism evidence="2 3">
    <name type="scientific">Penstemon smallii</name>
    <dbReference type="NCBI Taxonomy" id="265156"/>
    <lineage>
        <taxon>Eukaryota</taxon>
        <taxon>Viridiplantae</taxon>
        <taxon>Streptophyta</taxon>
        <taxon>Embryophyta</taxon>
        <taxon>Tracheophyta</taxon>
        <taxon>Spermatophyta</taxon>
        <taxon>Magnoliopsida</taxon>
        <taxon>eudicotyledons</taxon>
        <taxon>Gunneridae</taxon>
        <taxon>Pentapetalae</taxon>
        <taxon>asterids</taxon>
        <taxon>lamiids</taxon>
        <taxon>Lamiales</taxon>
        <taxon>Plantaginaceae</taxon>
        <taxon>Cheloneae</taxon>
        <taxon>Penstemon</taxon>
    </lineage>
</organism>
<protein>
    <submittedName>
        <fullName evidence="2">Uncharacterized protein</fullName>
    </submittedName>
</protein>
<name>A0ABD3SIR7_9LAMI</name>
<dbReference type="PANTHER" id="PTHR35277">
    <property type="entry name" value="OS09G0363700 PROTEIN"/>
    <property type="match status" value="1"/>
</dbReference>
<evidence type="ECO:0000313" key="3">
    <source>
        <dbReference type="Proteomes" id="UP001634393"/>
    </source>
</evidence>